<evidence type="ECO:0000313" key="2">
    <source>
        <dbReference type="Proteomes" id="UP000278222"/>
    </source>
</evidence>
<dbReference type="Pfam" id="PF03567">
    <property type="entry name" value="Sulfotransfer_2"/>
    <property type="match status" value="1"/>
</dbReference>
<dbReference type="EMBL" id="RJKX01000014">
    <property type="protein sequence ID" value="ROP90926.1"/>
    <property type="molecule type" value="Genomic_DNA"/>
</dbReference>
<sequence length="236" mass="27198">MFVSIHIPKTAGTMLGYVFDFGSGRRILWDYDQGYANARTIEPRLLANLDFVRHWFWGIHGHFLYSKYAEALPDARYIACVRHPVDRVVSQYRHEIYDAVRGGLGWRAAALRSGRMGLIDFIVSDENVRCAQPVHLAGRDVADYEFLFVHEMLLPGILAFSRLFGFHRADPYVGSLPEINLGERRLFAGDEERAQYEMLSTITDSERVEAFGRMPEEVELYRQAVERAEHLIRRTG</sequence>
<name>A0A3N1LKH2_9PROT</name>
<organism evidence="1 2">
    <name type="scientific">Stella humosa</name>
    <dbReference type="NCBI Taxonomy" id="94"/>
    <lineage>
        <taxon>Bacteria</taxon>
        <taxon>Pseudomonadati</taxon>
        <taxon>Pseudomonadota</taxon>
        <taxon>Alphaproteobacteria</taxon>
        <taxon>Rhodospirillales</taxon>
        <taxon>Stellaceae</taxon>
        <taxon>Stella</taxon>
    </lineage>
</organism>
<dbReference type="InterPro" id="IPR005331">
    <property type="entry name" value="Sulfotransferase"/>
</dbReference>
<keyword evidence="2" id="KW-1185">Reference proteome</keyword>
<dbReference type="OrthoDB" id="7251852at2"/>
<evidence type="ECO:0000313" key="1">
    <source>
        <dbReference type="EMBL" id="ROP90926.1"/>
    </source>
</evidence>
<dbReference type="GO" id="GO:0016020">
    <property type="term" value="C:membrane"/>
    <property type="evidence" value="ECO:0007669"/>
    <property type="project" value="InterPro"/>
</dbReference>
<dbReference type="Proteomes" id="UP000278222">
    <property type="component" value="Unassembled WGS sequence"/>
</dbReference>
<dbReference type="AlphaFoldDB" id="A0A3N1LKH2"/>
<dbReference type="RefSeq" id="WP_123690423.1">
    <property type="nucleotide sequence ID" value="NZ_AP019700.1"/>
</dbReference>
<dbReference type="InterPro" id="IPR027417">
    <property type="entry name" value="P-loop_NTPase"/>
</dbReference>
<keyword evidence="1" id="KW-0808">Transferase</keyword>
<accession>A0A3N1LKH2</accession>
<reference evidence="1 2" key="1">
    <citation type="submission" date="2018-11" db="EMBL/GenBank/DDBJ databases">
        <title>Genomic Encyclopedia of Type Strains, Phase IV (KMG-IV): sequencing the most valuable type-strain genomes for metagenomic binning, comparative biology and taxonomic classification.</title>
        <authorList>
            <person name="Goeker M."/>
        </authorList>
    </citation>
    <scope>NUCLEOTIDE SEQUENCE [LARGE SCALE GENOMIC DNA]</scope>
    <source>
        <strain evidence="1 2">DSM 5900</strain>
    </source>
</reference>
<dbReference type="SUPFAM" id="SSF52540">
    <property type="entry name" value="P-loop containing nucleoside triphosphate hydrolases"/>
    <property type="match status" value="1"/>
</dbReference>
<protein>
    <submittedName>
        <fullName evidence="1">Sulfotransferase family protein</fullName>
    </submittedName>
</protein>
<gene>
    <name evidence="1" type="ORF">EDC65_2786</name>
</gene>
<dbReference type="GO" id="GO:0008146">
    <property type="term" value="F:sulfotransferase activity"/>
    <property type="evidence" value="ECO:0007669"/>
    <property type="project" value="InterPro"/>
</dbReference>
<dbReference type="Gene3D" id="3.40.50.300">
    <property type="entry name" value="P-loop containing nucleotide triphosphate hydrolases"/>
    <property type="match status" value="1"/>
</dbReference>
<comment type="caution">
    <text evidence="1">The sequence shown here is derived from an EMBL/GenBank/DDBJ whole genome shotgun (WGS) entry which is preliminary data.</text>
</comment>
<proteinExistence type="predicted"/>